<keyword evidence="1" id="KW-1133">Transmembrane helix</keyword>
<evidence type="ECO:0000313" key="2">
    <source>
        <dbReference type="EMBL" id="SDG53966.1"/>
    </source>
</evidence>
<protein>
    <submittedName>
        <fullName evidence="2">Uncharacterized protein</fullName>
    </submittedName>
</protein>
<organism evidence="2 3">
    <name type="scientific">Roseospirillum parvum</name>
    <dbReference type="NCBI Taxonomy" id="83401"/>
    <lineage>
        <taxon>Bacteria</taxon>
        <taxon>Pseudomonadati</taxon>
        <taxon>Pseudomonadota</taxon>
        <taxon>Alphaproteobacteria</taxon>
        <taxon>Rhodospirillales</taxon>
        <taxon>Rhodospirillaceae</taxon>
        <taxon>Roseospirillum</taxon>
    </lineage>
</organism>
<feature type="transmembrane region" description="Helical" evidence="1">
    <location>
        <begin position="43"/>
        <end position="67"/>
    </location>
</feature>
<dbReference type="RefSeq" id="WP_092614905.1">
    <property type="nucleotide sequence ID" value="NZ_FNCV01000001.1"/>
</dbReference>
<dbReference type="Proteomes" id="UP000217076">
    <property type="component" value="Unassembled WGS sequence"/>
</dbReference>
<gene>
    <name evidence="2" type="ORF">SAMN05421742_101516</name>
</gene>
<keyword evidence="1" id="KW-0812">Transmembrane</keyword>
<accession>A0A1G7V2I0</accession>
<dbReference type="EMBL" id="FNCV01000001">
    <property type="protein sequence ID" value="SDG53966.1"/>
    <property type="molecule type" value="Genomic_DNA"/>
</dbReference>
<keyword evidence="3" id="KW-1185">Reference proteome</keyword>
<dbReference type="AlphaFoldDB" id="A0A1G7V2I0"/>
<reference evidence="3" key="1">
    <citation type="submission" date="2016-10" db="EMBL/GenBank/DDBJ databases">
        <authorList>
            <person name="Varghese N."/>
            <person name="Submissions S."/>
        </authorList>
    </citation>
    <scope>NUCLEOTIDE SEQUENCE [LARGE SCALE GENOMIC DNA]</scope>
    <source>
        <strain evidence="3">930I</strain>
    </source>
</reference>
<keyword evidence="1" id="KW-0472">Membrane</keyword>
<feature type="transmembrane region" description="Helical" evidence="1">
    <location>
        <begin position="19"/>
        <end position="37"/>
    </location>
</feature>
<evidence type="ECO:0000256" key="1">
    <source>
        <dbReference type="SAM" id="Phobius"/>
    </source>
</evidence>
<sequence>MTEQTSDFKGLFIENLKKFYLYLVALFFIPIILQWVFGADSIANSFIFYIFQTAILYAAVIAIYTFFGDKIKAAMSPASKDGDGK</sequence>
<name>A0A1G7V2I0_9PROT</name>
<evidence type="ECO:0000313" key="3">
    <source>
        <dbReference type="Proteomes" id="UP000217076"/>
    </source>
</evidence>
<proteinExistence type="predicted"/>